<accession>A0A1I2CD67</accession>
<proteinExistence type="predicted"/>
<gene>
    <name evidence="1" type="ORF">SAMN02982929_06635</name>
    <name evidence="2" type="ORF">SAMN05216506_11391</name>
</gene>
<dbReference type="Proteomes" id="UP000199690">
    <property type="component" value="Unassembled WGS sequence"/>
</dbReference>
<dbReference type="Proteomes" id="UP000236729">
    <property type="component" value="Unassembled WGS sequence"/>
</dbReference>
<name>A0A1H6EJN4_9PSEU</name>
<reference evidence="3 4" key="1">
    <citation type="submission" date="2016-10" db="EMBL/GenBank/DDBJ databases">
        <authorList>
            <person name="Varghese N."/>
            <person name="Submissions S."/>
        </authorList>
    </citation>
    <scope>NUCLEOTIDE SEQUENCE [LARGE SCALE GENOMIC DNA]</scope>
    <source>
        <strain evidence="4">ATCC 20501</strain>
        <strain evidence="2 3">CGMCC 4.3529</strain>
    </source>
</reference>
<dbReference type="RefSeq" id="WP_143185998.1">
    <property type="nucleotide sequence ID" value="NZ_FNVB01000013.1"/>
</dbReference>
<evidence type="ECO:0000313" key="3">
    <source>
        <dbReference type="Proteomes" id="UP000199690"/>
    </source>
</evidence>
<dbReference type="EMBL" id="FOME01000013">
    <property type="protein sequence ID" value="SFE66142.1"/>
    <property type="molecule type" value="Genomic_DNA"/>
</dbReference>
<reference evidence="1" key="2">
    <citation type="submission" date="2016-10" db="EMBL/GenBank/DDBJ databases">
        <authorList>
            <person name="de Groot N.N."/>
        </authorList>
    </citation>
    <scope>NUCLEOTIDE SEQUENCE [LARGE SCALE GENOMIC DNA]</scope>
    <source>
        <strain evidence="1">ATCC 20501</strain>
    </source>
</reference>
<evidence type="ECO:0000313" key="4">
    <source>
        <dbReference type="Proteomes" id="UP000236729"/>
    </source>
</evidence>
<organism evidence="1 4">
    <name type="scientific">Saccharopolyspora kobensis</name>
    <dbReference type="NCBI Taxonomy" id="146035"/>
    <lineage>
        <taxon>Bacteria</taxon>
        <taxon>Bacillati</taxon>
        <taxon>Actinomycetota</taxon>
        <taxon>Actinomycetes</taxon>
        <taxon>Pseudonocardiales</taxon>
        <taxon>Pseudonocardiaceae</taxon>
        <taxon>Saccharopolyspora</taxon>
    </lineage>
</organism>
<accession>A0A1H6EJN4</accession>
<evidence type="ECO:0000313" key="1">
    <source>
        <dbReference type="EMBL" id="SEG97075.1"/>
    </source>
</evidence>
<keyword evidence="3" id="KW-1185">Reference proteome</keyword>
<protein>
    <submittedName>
        <fullName evidence="1">Uncharacterized protein</fullName>
    </submittedName>
</protein>
<sequence>MVARPADVVKVAEHGWLQRGESFHRIFERRPGYLASTVAGRTSVPHTPVNPVPKCTQEVSETYLKPSELTARGDHLGDEWVHDSGIRGWASAADGGRLAVQVADVLAAGNGYAWLVATDQRIAVVIPARFVDLPPHQIPPPAPLPGLNTSLITWWQQPPNAVAGIRDVLLGRTIAGDPFVSIDFADGSNLLLRQ</sequence>
<dbReference type="EMBL" id="FNVB01000013">
    <property type="protein sequence ID" value="SEG97075.1"/>
    <property type="molecule type" value="Genomic_DNA"/>
</dbReference>
<evidence type="ECO:0000313" key="2">
    <source>
        <dbReference type="EMBL" id="SFE66142.1"/>
    </source>
</evidence>
<dbReference type="AlphaFoldDB" id="A0A1H6EJN4"/>